<dbReference type="Pfam" id="PF01288">
    <property type="entry name" value="HPPK"/>
    <property type="match status" value="1"/>
</dbReference>
<dbReference type="InterPro" id="IPR000550">
    <property type="entry name" value="Hppk"/>
</dbReference>
<dbReference type="Gene3D" id="3.30.70.560">
    <property type="entry name" value="7,8-Dihydro-6-hydroxymethylpterin-pyrophosphokinase HPPK"/>
    <property type="match status" value="1"/>
</dbReference>
<evidence type="ECO:0000256" key="5">
    <source>
        <dbReference type="ARBA" id="ARBA00022741"/>
    </source>
</evidence>
<dbReference type="InterPro" id="IPR035907">
    <property type="entry name" value="Hppk_sf"/>
</dbReference>
<dbReference type="GO" id="GO:0003848">
    <property type="term" value="F:2-amino-4-hydroxy-6-hydroxymethyldihydropteridine diphosphokinase activity"/>
    <property type="evidence" value="ECO:0007669"/>
    <property type="project" value="UniProtKB-EC"/>
</dbReference>
<dbReference type="PANTHER" id="PTHR43071">
    <property type="entry name" value="2-AMINO-4-HYDROXY-6-HYDROXYMETHYLDIHYDROPTERIDINE PYROPHOSPHOKINASE"/>
    <property type="match status" value="1"/>
</dbReference>
<dbReference type="NCBIfam" id="TIGR01498">
    <property type="entry name" value="folK"/>
    <property type="match status" value="1"/>
</dbReference>
<sequence length="157" mass="17665">MTTIYLSLGSNIGDRQQQLERAIDLLSKTEGICVVRLSSIYETSPVGGVVQEDFYNMCIVVETTLSPLEVLAVCQSIESQLARVRKIHWGPRTIDLDILMIDDAVIDEPDLQVPHPFMLERSFVLIPLHEIAPDAVHPLAQKTINELVYDDPEVRKL</sequence>
<dbReference type="EMBL" id="SCWB01000016">
    <property type="protein sequence ID" value="TDM07240.1"/>
    <property type="molecule type" value="Genomic_DNA"/>
</dbReference>
<evidence type="ECO:0000256" key="7">
    <source>
        <dbReference type="ARBA" id="ARBA00022840"/>
    </source>
</evidence>
<dbReference type="OrthoDB" id="9808041at2"/>
<keyword evidence="6 10" id="KW-0418">Kinase</keyword>
<keyword evidence="4 10" id="KW-0808">Transferase</keyword>
<reference evidence="10 11" key="1">
    <citation type="submission" date="2019-01" db="EMBL/GenBank/DDBJ databases">
        <title>Draft genome sequences of the type strains of six Macrococcus species.</title>
        <authorList>
            <person name="Mazhar S."/>
            <person name="Altermann E."/>
            <person name="Hill C."/>
            <person name="Mcauliffe O."/>
        </authorList>
    </citation>
    <scope>NUCLEOTIDE SEQUENCE [LARGE SCALE GENOMIC DNA]</scope>
    <source>
        <strain evidence="10 11">CCM4815</strain>
    </source>
</reference>
<dbReference type="GO" id="GO:0046654">
    <property type="term" value="P:tetrahydrofolate biosynthetic process"/>
    <property type="evidence" value="ECO:0007669"/>
    <property type="project" value="UniProtKB-UniPathway"/>
</dbReference>
<dbReference type="GO" id="GO:0046656">
    <property type="term" value="P:folic acid biosynthetic process"/>
    <property type="evidence" value="ECO:0007669"/>
    <property type="project" value="UniProtKB-KW"/>
</dbReference>
<evidence type="ECO:0000256" key="6">
    <source>
        <dbReference type="ARBA" id="ARBA00022777"/>
    </source>
</evidence>
<keyword evidence="7" id="KW-0067">ATP-binding</keyword>
<evidence type="ECO:0000256" key="3">
    <source>
        <dbReference type="ARBA" id="ARBA00013253"/>
    </source>
</evidence>
<keyword evidence="8" id="KW-0289">Folate biosynthesis</keyword>
<feature type="domain" description="7,8-dihydro-6-hydroxymethylpterin-pyrophosphokinase" evidence="9">
    <location>
        <begin position="88"/>
        <end position="99"/>
    </location>
</feature>
<dbReference type="SUPFAM" id="SSF55083">
    <property type="entry name" value="6-hydroxymethyl-7,8-dihydropterin pyrophosphokinase, HPPK"/>
    <property type="match status" value="1"/>
</dbReference>
<keyword evidence="5" id="KW-0547">Nucleotide-binding</keyword>
<dbReference type="GO" id="GO:0016301">
    <property type="term" value="F:kinase activity"/>
    <property type="evidence" value="ECO:0007669"/>
    <property type="project" value="UniProtKB-KW"/>
</dbReference>
<keyword evidence="11" id="KW-1185">Reference proteome</keyword>
<dbReference type="RefSeq" id="WP_133444424.1">
    <property type="nucleotide sequence ID" value="NZ_SCWB01000016.1"/>
</dbReference>
<evidence type="ECO:0000256" key="4">
    <source>
        <dbReference type="ARBA" id="ARBA00022679"/>
    </source>
</evidence>
<comment type="pathway">
    <text evidence="2">Cofactor biosynthesis; tetrahydrofolate biosynthesis; 2-amino-4-hydroxy-6-hydroxymethyl-7,8-dihydropteridine diphosphate from 7,8-dihydroneopterin triphosphate: step 4/4.</text>
</comment>
<dbReference type="GO" id="GO:0005524">
    <property type="term" value="F:ATP binding"/>
    <property type="evidence" value="ECO:0007669"/>
    <property type="project" value="UniProtKB-KW"/>
</dbReference>
<gene>
    <name evidence="10" type="primary">folK</name>
    <name evidence="10" type="ORF">ERX29_09365</name>
</gene>
<proteinExistence type="predicted"/>
<dbReference type="EC" id="2.7.6.3" evidence="3"/>
<dbReference type="UniPathway" id="UPA00077">
    <property type="reaction ID" value="UER00155"/>
</dbReference>
<dbReference type="AlphaFoldDB" id="A0A4R6BSS3"/>
<comment type="catalytic activity">
    <reaction evidence="1">
        <text>6-hydroxymethyl-7,8-dihydropterin + ATP = (7,8-dihydropterin-6-yl)methyl diphosphate + AMP + H(+)</text>
        <dbReference type="Rhea" id="RHEA:11412"/>
        <dbReference type="ChEBI" id="CHEBI:15378"/>
        <dbReference type="ChEBI" id="CHEBI:30616"/>
        <dbReference type="ChEBI" id="CHEBI:44841"/>
        <dbReference type="ChEBI" id="CHEBI:72950"/>
        <dbReference type="ChEBI" id="CHEBI:456215"/>
        <dbReference type="EC" id="2.7.6.3"/>
    </reaction>
</comment>
<accession>A0A4R6BSS3</accession>
<dbReference type="PROSITE" id="PS00794">
    <property type="entry name" value="HPPK"/>
    <property type="match status" value="1"/>
</dbReference>
<evidence type="ECO:0000256" key="2">
    <source>
        <dbReference type="ARBA" id="ARBA00005051"/>
    </source>
</evidence>
<name>A0A4R6BSS3_9STAP</name>
<evidence type="ECO:0000313" key="10">
    <source>
        <dbReference type="EMBL" id="TDM07240.1"/>
    </source>
</evidence>
<comment type="caution">
    <text evidence="10">The sequence shown here is derived from an EMBL/GenBank/DDBJ whole genome shotgun (WGS) entry which is preliminary data.</text>
</comment>
<organism evidence="10 11">
    <name type="scientific">Macrococcus lamae</name>
    <dbReference type="NCBI Taxonomy" id="198484"/>
    <lineage>
        <taxon>Bacteria</taxon>
        <taxon>Bacillati</taxon>
        <taxon>Bacillota</taxon>
        <taxon>Bacilli</taxon>
        <taxon>Bacillales</taxon>
        <taxon>Staphylococcaceae</taxon>
        <taxon>Macrococcus</taxon>
    </lineage>
</organism>
<protein>
    <recommendedName>
        <fullName evidence="3">2-amino-4-hydroxy-6-hydroxymethyldihydropteridine diphosphokinase</fullName>
        <ecNumber evidence="3">2.7.6.3</ecNumber>
    </recommendedName>
</protein>
<evidence type="ECO:0000256" key="1">
    <source>
        <dbReference type="ARBA" id="ARBA00000198"/>
    </source>
</evidence>
<dbReference type="Proteomes" id="UP000294802">
    <property type="component" value="Unassembled WGS sequence"/>
</dbReference>
<evidence type="ECO:0000256" key="8">
    <source>
        <dbReference type="ARBA" id="ARBA00022909"/>
    </source>
</evidence>
<evidence type="ECO:0000259" key="9">
    <source>
        <dbReference type="PROSITE" id="PS00794"/>
    </source>
</evidence>
<evidence type="ECO:0000313" key="11">
    <source>
        <dbReference type="Proteomes" id="UP000294802"/>
    </source>
</evidence>
<dbReference type="CDD" id="cd00483">
    <property type="entry name" value="HPPK"/>
    <property type="match status" value="1"/>
</dbReference>
<dbReference type="PANTHER" id="PTHR43071:SF1">
    <property type="entry name" value="2-AMINO-4-HYDROXY-6-HYDROXYMETHYLDIHYDROPTERIDINE PYROPHOSPHOKINASE"/>
    <property type="match status" value="1"/>
</dbReference>